<feature type="transmembrane region" description="Helical" evidence="10">
    <location>
        <begin position="201"/>
        <end position="226"/>
    </location>
</feature>
<keyword evidence="6" id="KW-0833">Ubl conjugation pathway</keyword>
<dbReference type="SUPFAM" id="SSF57850">
    <property type="entry name" value="RING/U-box"/>
    <property type="match status" value="1"/>
</dbReference>
<evidence type="ECO:0000259" key="11">
    <source>
        <dbReference type="PROSITE" id="PS51292"/>
    </source>
</evidence>
<sequence length="312" mass="36441">MSIGHDERQRDQQERTLESYAEEIGFRSFDYYNDLDALRTEQRELEIAWTTGEQSSRTTLMEDIIEKNIVIRSAEDTKEKDDDSRSSLEDICRICHMGDGTLLGLNKNQSRCHTDDKQIRIPTFSSCSYLGPLISACKCRGTVGLVHADCLEKWLTESGHSRCELCGYKYVTKRIPRHNICHSVLIWFKTVVATRQMLLDVLYLLVTTPLAMFASYICVLALKLLIERGFYQVPWVIVAMLPTCSLTLVAYWAWLMTLGRLHVRRWRRYWRNNFVVRLIEPEDINNVANEQSIESTTIDDFYQEESRMNDRR</sequence>
<dbReference type="GO" id="GO:0016567">
    <property type="term" value="P:protein ubiquitination"/>
    <property type="evidence" value="ECO:0007669"/>
    <property type="project" value="TreeGrafter"/>
</dbReference>
<keyword evidence="2" id="KW-0808">Transferase</keyword>
<dbReference type="GO" id="GO:0004842">
    <property type="term" value="F:ubiquitin-protein transferase activity"/>
    <property type="evidence" value="ECO:0007669"/>
    <property type="project" value="TreeGrafter"/>
</dbReference>
<dbReference type="GO" id="GO:0016020">
    <property type="term" value="C:membrane"/>
    <property type="evidence" value="ECO:0007669"/>
    <property type="project" value="UniProtKB-SubCell"/>
</dbReference>
<keyword evidence="8 10" id="KW-1133">Transmembrane helix</keyword>
<protein>
    <recommendedName>
        <fullName evidence="11">RING-CH-type domain-containing protein</fullName>
    </recommendedName>
</protein>
<evidence type="ECO:0000313" key="13">
    <source>
        <dbReference type="Proteomes" id="UP000600918"/>
    </source>
</evidence>
<dbReference type="EMBL" id="JACSDY010000020">
    <property type="protein sequence ID" value="KAF7397033.1"/>
    <property type="molecule type" value="Genomic_DNA"/>
</dbReference>
<dbReference type="SMART" id="SM00744">
    <property type="entry name" value="RINGv"/>
    <property type="match status" value="1"/>
</dbReference>
<keyword evidence="5" id="KW-0863">Zinc-finger</keyword>
<proteinExistence type="predicted"/>
<dbReference type="PANTHER" id="PTHR46065">
    <property type="entry name" value="E3 UBIQUITIN-PROTEIN LIGASE MARCH 2/3 FAMILY MEMBER"/>
    <property type="match status" value="1"/>
</dbReference>
<keyword evidence="7" id="KW-0862">Zinc</keyword>
<reference evidence="12" key="1">
    <citation type="journal article" date="2020" name="G3 (Bethesda)">
        <title>High-Quality Assemblies for Three Invasive Social Wasps from the &lt;i&gt;Vespula&lt;/i&gt; Genus.</title>
        <authorList>
            <person name="Harrop T.W.R."/>
            <person name="Guhlin J."/>
            <person name="McLaughlin G.M."/>
            <person name="Permina E."/>
            <person name="Stockwell P."/>
            <person name="Gilligan J."/>
            <person name="Le Lec M.F."/>
            <person name="Gruber M.A.M."/>
            <person name="Quinn O."/>
            <person name="Lovegrove M."/>
            <person name="Duncan E.J."/>
            <person name="Remnant E.J."/>
            <person name="Van Eeckhoven J."/>
            <person name="Graham B."/>
            <person name="Knapp R.A."/>
            <person name="Langford K.W."/>
            <person name="Kronenberg Z."/>
            <person name="Press M.O."/>
            <person name="Eacker S.M."/>
            <person name="Wilson-Rankin E.E."/>
            <person name="Purcell J."/>
            <person name="Lester P.J."/>
            <person name="Dearden P.K."/>
        </authorList>
    </citation>
    <scope>NUCLEOTIDE SEQUENCE</scope>
    <source>
        <strain evidence="12">Volc-1</strain>
    </source>
</reference>
<keyword evidence="13" id="KW-1185">Reference proteome</keyword>
<accession>A0A834JYV5</accession>
<feature type="domain" description="RING-CH-type" evidence="11">
    <location>
        <begin position="84"/>
        <end position="173"/>
    </location>
</feature>
<evidence type="ECO:0000256" key="7">
    <source>
        <dbReference type="ARBA" id="ARBA00022833"/>
    </source>
</evidence>
<evidence type="ECO:0000256" key="5">
    <source>
        <dbReference type="ARBA" id="ARBA00022771"/>
    </source>
</evidence>
<dbReference type="InterPro" id="IPR011016">
    <property type="entry name" value="Znf_RING-CH"/>
</dbReference>
<evidence type="ECO:0000256" key="6">
    <source>
        <dbReference type="ARBA" id="ARBA00022786"/>
    </source>
</evidence>
<keyword evidence="3 10" id="KW-0812">Transmembrane</keyword>
<evidence type="ECO:0000256" key="8">
    <source>
        <dbReference type="ARBA" id="ARBA00022989"/>
    </source>
</evidence>
<name>A0A834JYV5_VESPE</name>
<dbReference type="Gene3D" id="3.30.40.10">
    <property type="entry name" value="Zinc/RING finger domain, C3HC4 (zinc finger)"/>
    <property type="match status" value="1"/>
</dbReference>
<comment type="subcellular location">
    <subcellularLocation>
        <location evidence="1">Membrane</location>
        <topology evidence="1">Multi-pass membrane protein</topology>
    </subcellularLocation>
</comment>
<feature type="transmembrane region" description="Helical" evidence="10">
    <location>
        <begin position="232"/>
        <end position="258"/>
    </location>
</feature>
<keyword evidence="9 10" id="KW-0472">Membrane</keyword>
<dbReference type="PROSITE" id="PS51292">
    <property type="entry name" value="ZF_RING_CH"/>
    <property type="match status" value="1"/>
</dbReference>
<evidence type="ECO:0000256" key="4">
    <source>
        <dbReference type="ARBA" id="ARBA00022723"/>
    </source>
</evidence>
<evidence type="ECO:0000256" key="1">
    <source>
        <dbReference type="ARBA" id="ARBA00004141"/>
    </source>
</evidence>
<dbReference type="InterPro" id="IPR013083">
    <property type="entry name" value="Znf_RING/FYVE/PHD"/>
</dbReference>
<keyword evidence="4" id="KW-0479">Metal-binding</keyword>
<evidence type="ECO:0000313" key="12">
    <source>
        <dbReference type="EMBL" id="KAF7397033.1"/>
    </source>
</evidence>
<dbReference type="Proteomes" id="UP000600918">
    <property type="component" value="Unassembled WGS sequence"/>
</dbReference>
<evidence type="ECO:0000256" key="2">
    <source>
        <dbReference type="ARBA" id="ARBA00022679"/>
    </source>
</evidence>
<evidence type="ECO:0000256" key="3">
    <source>
        <dbReference type="ARBA" id="ARBA00022692"/>
    </source>
</evidence>
<dbReference type="GO" id="GO:0008270">
    <property type="term" value="F:zinc ion binding"/>
    <property type="evidence" value="ECO:0007669"/>
    <property type="project" value="UniProtKB-KW"/>
</dbReference>
<gene>
    <name evidence="12" type="ORF">H0235_016570</name>
</gene>
<evidence type="ECO:0000256" key="9">
    <source>
        <dbReference type="ARBA" id="ARBA00023136"/>
    </source>
</evidence>
<dbReference type="Pfam" id="PF12906">
    <property type="entry name" value="RINGv"/>
    <property type="match status" value="1"/>
</dbReference>
<dbReference type="PANTHER" id="PTHR46065:SF3">
    <property type="entry name" value="FI20425P1"/>
    <property type="match status" value="1"/>
</dbReference>
<organism evidence="12 13">
    <name type="scientific">Vespula pensylvanica</name>
    <name type="common">Western yellow jacket</name>
    <name type="synonym">Wasp</name>
    <dbReference type="NCBI Taxonomy" id="30213"/>
    <lineage>
        <taxon>Eukaryota</taxon>
        <taxon>Metazoa</taxon>
        <taxon>Ecdysozoa</taxon>
        <taxon>Arthropoda</taxon>
        <taxon>Hexapoda</taxon>
        <taxon>Insecta</taxon>
        <taxon>Pterygota</taxon>
        <taxon>Neoptera</taxon>
        <taxon>Endopterygota</taxon>
        <taxon>Hymenoptera</taxon>
        <taxon>Apocrita</taxon>
        <taxon>Aculeata</taxon>
        <taxon>Vespoidea</taxon>
        <taxon>Vespidae</taxon>
        <taxon>Vespinae</taxon>
        <taxon>Vespula</taxon>
    </lineage>
</organism>
<evidence type="ECO:0000256" key="10">
    <source>
        <dbReference type="SAM" id="Phobius"/>
    </source>
</evidence>
<dbReference type="AlphaFoldDB" id="A0A834JYV5"/>
<comment type="caution">
    <text evidence="12">The sequence shown here is derived from an EMBL/GenBank/DDBJ whole genome shotgun (WGS) entry which is preliminary data.</text>
</comment>